<evidence type="ECO:0000313" key="3">
    <source>
        <dbReference type="EMBL" id="KAJ3749430.1"/>
    </source>
</evidence>
<dbReference type="InterPro" id="IPR012337">
    <property type="entry name" value="RNaseH-like_sf"/>
</dbReference>
<feature type="region of interest" description="Disordered" evidence="1">
    <location>
        <begin position="47"/>
        <end position="73"/>
    </location>
</feature>
<dbReference type="Pfam" id="PF04937">
    <property type="entry name" value="DUF659"/>
    <property type="match status" value="1"/>
</dbReference>
<dbReference type="SUPFAM" id="SSF53098">
    <property type="entry name" value="Ribonuclease H-like"/>
    <property type="match status" value="1"/>
</dbReference>
<comment type="caution">
    <text evidence="3">The sequence shown here is derived from an EMBL/GenBank/DDBJ whole genome shotgun (WGS) entry which is preliminary data.</text>
</comment>
<gene>
    <name evidence="3" type="ORF">DFH05DRAFT_1440217</name>
</gene>
<organism evidence="3 4">
    <name type="scientific">Lentinula detonsa</name>
    <dbReference type="NCBI Taxonomy" id="2804962"/>
    <lineage>
        <taxon>Eukaryota</taxon>
        <taxon>Fungi</taxon>
        <taxon>Dikarya</taxon>
        <taxon>Basidiomycota</taxon>
        <taxon>Agaricomycotina</taxon>
        <taxon>Agaricomycetes</taxon>
        <taxon>Agaricomycetidae</taxon>
        <taxon>Agaricales</taxon>
        <taxon>Marasmiineae</taxon>
        <taxon>Omphalotaceae</taxon>
        <taxon>Lentinula</taxon>
    </lineage>
</organism>
<dbReference type="AlphaFoldDB" id="A0A9W8P9D6"/>
<dbReference type="PANTHER" id="PTHR46880">
    <property type="entry name" value="RAS-ASSOCIATING DOMAIN-CONTAINING PROTEIN"/>
    <property type="match status" value="1"/>
</dbReference>
<name>A0A9W8P9D6_9AGAR</name>
<sequence length="787" mass="88897">MAFKNGMPQTCISSGSVLGEKKAMIAHILGGEKPCRHASTTATATAKQLRKAGQTRNKGKGKRERDMPSKKRKAVDRVEMHQTKLKVFKGISIPFSEEEEKAIHAQFLRATISANLPFLWVEDPEIIKLFLMFRSCAGDVIPSRKVLAGRLLREEAERVEEELKMHLKGKNVTLTCDAVKDISKDSLMGVGVSADFKPYLVDLYNATADKKDGDAVDEALGKMIDKTEQKYECSVVALGTDNDGGMRSGRGKLEGKRPWMLTFPCGAHQGHLSAADYFKVNPEAEETSEQATELIGWLNNHGRVRCIFNQVQKEQSQQVKSYLVGNTTRWTTHLIAFLRLEELKQPLRTAALTQRDAIIDAQVGAEKNFTAAGTLRAAAEKQIDVIEDSTFWRNIAVVNGDLEPIAYATNICQSDKARPDVVLLAFVGMFLHFKTLPPERANVSRGMVKRLECRWAGFDQPLMITALILNPYEHLDRFGPDAAANIINVNATIVELYSRVTSHPPPPELDPEELEKWHDNQLQRCQKFSAAFLHYCSFTGPFRNWNELKVDFQKIHQEDPVIFWESMKADRDVAELANFALKILCVVMNTAGNERQFSKIKICKDRLRNRLQLERLKWSIKIAENLRNHQKSDGLRDERQARRNHSDEQVSQLLQVPRYGQLVQEDGINCIQPALVTNRRRWRAELEQWTKEAERYDELFRDDAPPLPETHGTLCKWLPRSLALLFGGNSVSEIMSEGTGVGGRPQRARRSAFSREQLLMELLAQEREDGMLDDGALEGSGDDYDGN</sequence>
<feature type="compositionally biased region" description="Acidic residues" evidence="1">
    <location>
        <begin position="771"/>
        <end position="787"/>
    </location>
</feature>
<dbReference type="InterPro" id="IPR007021">
    <property type="entry name" value="DUF659"/>
</dbReference>
<reference evidence="3 4" key="1">
    <citation type="journal article" date="2023" name="Proc. Natl. Acad. Sci. U.S.A.">
        <title>A global phylogenomic analysis of the shiitake genus Lentinula.</title>
        <authorList>
            <person name="Sierra-Patev S."/>
            <person name="Min B."/>
            <person name="Naranjo-Ortiz M."/>
            <person name="Looney B."/>
            <person name="Konkel Z."/>
            <person name="Slot J.C."/>
            <person name="Sakamoto Y."/>
            <person name="Steenwyk J.L."/>
            <person name="Rokas A."/>
            <person name="Carro J."/>
            <person name="Camarero S."/>
            <person name="Ferreira P."/>
            <person name="Molpeceres G."/>
            <person name="Ruiz-Duenas F.J."/>
            <person name="Serrano A."/>
            <person name="Henrissat B."/>
            <person name="Drula E."/>
            <person name="Hughes K.W."/>
            <person name="Mata J.L."/>
            <person name="Ishikawa N.K."/>
            <person name="Vargas-Isla R."/>
            <person name="Ushijima S."/>
            <person name="Smith C.A."/>
            <person name="Donoghue J."/>
            <person name="Ahrendt S."/>
            <person name="Andreopoulos W."/>
            <person name="He G."/>
            <person name="LaButti K."/>
            <person name="Lipzen A."/>
            <person name="Ng V."/>
            <person name="Riley R."/>
            <person name="Sandor L."/>
            <person name="Barry K."/>
            <person name="Martinez A.T."/>
            <person name="Xiao Y."/>
            <person name="Gibbons J.G."/>
            <person name="Terashima K."/>
            <person name="Grigoriev I.V."/>
            <person name="Hibbett D."/>
        </authorList>
    </citation>
    <scope>NUCLEOTIDE SEQUENCE [LARGE SCALE GENOMIC DNA]</scope>
    <source>
        <strain evidence="3 4">TFB7810</strain>
    </source>
</reference>
<keyword evidence="4" id="KW-1185">Reference proteome</keyword>
<dbReference type="PANTHER" id="PTHR46880:SF5">
    <property type="entry name" value="DUF4371 DOMAIN-CONTAINING PROTEIN"/>
    <property type="match status" value="1"/>
</dbReference>
<dbReference type="Proteomes" id="UP001142393">
    <property type="component" value="Unassembled WGS sequence"/>
</dbReference>
<dbReference type="EMBL" id="JANVFU010000002">
    <property type="protein sequence ID" value="KAJ3749430.1"/>
    <property type="molecule type" value="Genomic_DNA"/>
</dbReference>
<accession>A0A9W8P9D6</accession>
<feature type="domain" description="DUF659" evidence="2">
    <location>
        <begin position="142"/>
        <end position="280"/>
    </location>
</feature>
<evidence type="ECO:0000256" key="1">
    <source>
        <dbReference type="SAM" id="MobiDB-lite"/>
    </source>
</evidence>
<protein>
    <submittedName>
        <fullName evidence="3">Ribonuclease H-like domain-containing protein</fullName>
    </submittedName>
</protein>
<evidence type="ECO:0000259" key="2">
    <source>
        <dbReference type="Pfam" id="PF04937"/>
    </source>
</evidence>
<evidence type="ECO:0000313" key="4">
    <source>
        <dbReference type="Proteomes" id="UP001142393"/>
    </source>
</evidence>
<feature type="region of interest" description="Disordered" evidence="1">
    <location>
        <begin position="767"/>
        <end position="787"/>
    </location>
</feature>
<feature type="compositionally biased region" description="Basic and acidic residues" evidence="1">
    <location>
        <begin position="63"/>
        <end position="73"/>
    </location>
</feature>
<proteinExistence type="predicted"/>